<dbReference type="WBParaSite" id="maker-uti_cns_0000387-snap-gene-1.9-mRNA-1">
    <property type="protein sequence ID" value="maker-uti_cns_0000387-snap-gene-1.9-mRNA-1"/>
    <property type="gene ID" value="maker-uti_cns_0000387-snap-gene-1.9"/>
</dbReference>
<evidence type="ECO:0000313" key="2">
    <source>
        <dbReference type="WBParaSite" id="maker-uti_cns_0000387-snap-gene-1.9-mRNA-1"/>
    </source>
</evidence>
<keyword evidence="1" id="KW-1185">Reference proteome</keyword>
<protein>
    <submittedName>
        <fullName evidence="2">Uncharacterized protein</fullName>
    </submittedName>
</protein>
<proteinExistence type="predicted"/>
<sequence>MMSIMGPLSCPVEWTADVRVGYDAFRSDWVKPSAKMAIAAFYKMSLRPWLGSSLLLLKGEAGHSHPGDRAHLELVDDASAWPPAADCQAQSSRAKSAACTEASPCLRI</sequence>
<organism evidence="1 2">
    <name type="scientific">Macrostomum lignano</name>
    <dbReference type="NCBI Taxonomy" id="282301"/>
    <lineage>
        <taxon>Eukaryota</taxon>
        <taxon>Metazoa</taxon>
        <taxon>Spiralia</taxon>
        <taxon>Lophotrochozoa</taxon>
        <taxon>Platyhelminthes</taxon>
        <taxon>Rhabditophora</taxon>
        <taxon>Macrostomorpha</taxon>
        <taxon>Macrostomida</taxon>
        <taxon>Macrostomidae</taxon>
        <taxon>Macrostomum</taxon>
    </lineage>
</organism>
<reference evidence="2" key="1">
    <citation type="submission" date="2016-11" db="UniProtKB">
        <authorList>
            <consortium name="WormBaseParasite"/>
        </authorList>
    </citation>
    <scope>IDENTIFICATION</scope>
</reference>
<name>A0A1I8FYU5_9PLAT</name>
<dbReference type="AlphaFoldDB" id="A0A1I8FYU5"/>
<evidence type="ECO:0000313" key="1">
    <source>
        <dbReference type="Proteomes" id="UP000095280"/>
    </source>
</evidence>
<accession>A0A1I8FYU5</accession>
<dbReference type="Proteomes" id="UP000095280">
    <property type="component" value="Unplaced"/>
</dbReference>